<dbReference type="EMBL" id="JAVHNQ010000012">
    <property type="protein sequence ID" value="KAK6335653.1"/>
    <property type="molecule type" value="Genomic_DNA"/>
</dbReference>
<feature type="compositionally biased region" description="Low complexity" evidence="1">
    <location>
        <begin position="556"/>
        <end position="565"/>
    </location>
</feature>
<feature type="compositionally biased region" description="Basic residues" evidence="1">
    <location>
        <begin position="426"/>
        <end position="436"/>
    </location>
</feature>
<feature type="compositionally biased region" description="Low complexity" evidence="1">
    <location>
        <begin position="445"/>
        <end position="461"/>
    </location>
</feature>
<evidence type="ECO:0000313" key="2">
    <source>
        <dbReference type="EMBL" id="KAK6335653.1"/>
    </source>
</evidence>
<feature type="compositionally biased region" description="Acidic residues" evidence="1">
    <location>
        <begin position="710"/>
        <end position="738"/>
    </location>
</feature>
<gene>
    <name evidence="2" type="ORF">TWF696_002420</name>
</gene>
<feature type="region of interest" description="Disordered" evidence="1">
    <location>
        <begin position="95"/>
        <end position="119"/>
    </location>
</feature>
<evidence type="ECO:0000256" key="1">
    <source>
        <dbReference type="SAM" id="MobiDB-lite"/>
    </source>
</evidence>
<feature type="compositionally biased region" description="Basic and acidic residues" evidence="1">
    <location>
        <begin position="508"/>
        <end position="523"/>
    </location>
</feature>
<proteinExistence type="predicted"/>
<feature type="compositionally biased region" description="Polar residues" evidence="1">
    <location>
        <begin position="573"/>
        <end position="584"/>
    </location>
</feature>
<protein>
    <submittedName>
        <fullName evidence="2">Uncharacterized protein</fullName>
    </submittedName>
</protein>
<feature type="region of interest" description="Disordered" evidence="1">
    <location>
        <begin position="335"/>
        <end position="461"/>
    </location>
</feature>
<comment type="caution">
    <text evidence="2">The sequence shown here is derived from an EMBL/GenBank/DDBJ whole genome shotgun (WGS) entry which is preliminary data.</text>
</comment>
<organism evidence="2 3">
    <name type="scientific">Orbilia brochopaga</name>
    <dbReference type="NCBI Taxonomy" id="3140254"/>
    <lineage>
        <taxon>Eukaryota</taxon>
        <taxon>Fungi</taxon>
        <taxon>Dikarya</taxon>
        <taxon>Ascomycota</taxon>
        <taxon>Pezizomycotina</taxon>
        <taxon>Orbiliomycetes</taxon>
        <taxon>Orbiliales</taxon>
        <taxon>Orbiliaceae</taxon>
        <taxon>Orbilia</taxon>
    </lineage>
</organism>
<feature type="compositionally biased region" description="Basic residues" evidence="1">
    <location>
        <begin position="742"/>
        <end position="754"/>
    </location>
</feature>
<accession>A0AAV9U852</accession>
<feature type="compositionally biased region" description="Polar residues" evidence="1">
    <location>
        <begin position="615"/>
        <end position="639"/>
    </location>
</feature>
<dbReference type="Proteomes" id="UP001375240">
    <property type="component" value="Unassembled WGS sequence"/>
</dbReference>
<name>A0AAV9U852_9PEZI</name>
<feature type="compositionally biased region" description="Polar residues" evidence="1">
    <location>
        <begin position="799"/>
        <end position="809"/>
    </location>
</feature>
<reference evidence="2 3" key="1">
    <citation type="submission" date="2019-10" db="EMBL/GenBank/DDBJ databases">
        <authorList>
            <person name="Palmer J.M."/>
        </authorList>
    </citation>
    <scope>NUCLEOTIDE SEQUENCE [LARGE SCALE GENOMIC DNA]</scope>
    <source>
        <strain evidence="2 3">TWF696</strain>
    </source>
</reference>
<keyword evidence="3" id="KW-1185">Reference proteome</keyword>
<dbReference type="AlphaFoldDB" id="A0AAV9U852"/>
<feature type="region of interest" description="Disordered" evidence="1">
    <location>
        <begin position="473"/>
        <end position="813"/>
    </location>
</feature>
<feature type="compositionally biased region" description="Acidic residues" evidence="1">
    <location>
        <begin position="657"/>
        <end position="679"/>
    </location>
</feature>
<evidence type="ECO:0000313" key="3">
    <source>
        <dbReference type="Proteomes" id="UP001375240"/>
    </source>
</evidence>
<sequence>MDPLDVTVIVPSGPMPWWITSPIAKWRLCIDIADIAATEPQDLAILDWKILFEIALRHPSSTWQLCPPVVLPNRLATPSSNSSCILPAIHSRNTTSNGHDTAFKNTIKPPTSSKKSKRPIDTMNTHIPILARIHHVDFVSSRAIFRLDSSTTTALLSHHTSYISHIQRSGRISVHQAVYVMQTFAQRLDALQVTLNAAVLTATDGVYARGDFPAFAKRQRSNQYVVRMLDLVLKESGLRKVIHDAFVDLGPDPHSIPVPQSYDVDHYMHWYGPSSFVGSESGYQRAASSSTEASAHLGSESSTESFVSPRELVFPYSELHAAICKNVASPPPPIMATATASIDKPPPTNKKKSQPRSAVSLEERKKRRSANIVENERGGKGRRPSSQYSQALPATDAIPSPRSSHKPSPVDTITASTASPVEMNPPKRKATKRAKRKLEEIPTKSSNLPSSTTPDTDSTLSTISSLTALSGICERGDADTPSKQPTNDENLAATKKDRDESTTITKPSPDRTLEDELKHDERTIYNMDSSFAPVTRRQAALQKSASAEPRRRSGSARRSSVVARPQKPRAPPRSSTPRNRNAPRTSLKRSADRDDDSSYNPSRNPSPAPKRRKLTATSHTSVPKSPKTANHEITTNDTPTTHKRTLRNRTNQMAIEPEIEIEPEIAAESEFEMSSDPEDLMVPPPPPPSPASMASPKHSRKRKRVSPEPVPEDYTDSEDCNLDSDTPDIELLCDSEDEADHRSRKLRRRARKAARREGRELTAWMLTTYPADKKTHESEAEEESPPETAATATDKPSGDPNTDDPTAQLQPPRRCLECGTVNCSWYDRSFM</sequence>